<keyword evidence="14" id="KW-1185">Reference proteome</keyword>
<keyword evidence="6 9" id="KW-0472">Membrane</keyword>
<evidence type="ECO:0000256" key="6">
    <source>
        <dbReference type="ARBA" id="ARBA00023136"/>
    </source>
</evidence>
<evidence type="ECO:0000256" key="2">
    <source>
        <dbReference type="ARBA" id="ARBA00009477"/>
    </source>
</evidence>
<dbReference type="InterPro" id="IPR005696">
    <property type="entry name" value="MesE/LcnD"/>
</dbReference>
<feature type="region of interest" description="Disordered" evidence="8">
    <location>
        <begin position="160"/>
        <end position="216"/>
    </location>
</feature>
<protein>
    <submittedName>
        <fullName evidence="13">Bacteriocin ABC transporter ATP-binding protein</fullName>
    </submittedName>
</protein>
<dbReference type="GO" id="GO:0005886">
    <property type="term" value="C:plasma membrane"/>
    <property type="evidence" value="ECO:0007669"/>
    <property type="project" value="UniProtKB-SubCell"/>
</dbReference>
<keyword evidence="13" id="KW-0067">ATP-binding</keyword>
<reference evidence="13 14" key="2">
    <citation type="submission" date="2018-02" db="EMBL/GenBank/DDBJ databases">
        <title>Whole genome sequencing analysis of Streptococcus pluranimalium isolated from cattle infected mastitis in China.</title>
        <authorList>
            <person name="Zhang J.-R."/>
            <person name="Hu G.-Z."/>
        </authorList>
    </citation>
    <scope>NUCLEOTIDE SEQUENCE [LARGE SCALE GENOMIC DNA]</scope>
    <source>
        <strain evidence="13 14">TH11417</strain>
    </source>
</reference>
<comment type="similarity">
    <text evidence="2">Belongs to the membrane fusion protein (MFP) (TC 8.A.1) family.</text>
</comment>
<feature type="compositionally biased region" description="Polar residues" evidence="8">
    <location>
        <begin position="183"/>
        <end position="216"/>
    </location>
</feature>
<dbReference type="Pfam" id="PF25935">
    <property type="entry name" value="BSH_LcnD"/>
    <property type="match status" value="1"/>
</dbReference>
<proteinExistence type="inferred from homology"/>
<feature type="domain" description="LcnD-like C-terminal" evidence="12">
    <location>
        <begin position="338"/>
        <end position="426"/>
    </location>
</feature>
<feature type="compositionally biased region" description="Polar residues" evidence="8">
    <location>
        <begin position="160"/>
        <end position="175"/>
    </location>
</feature>
<feature type="domain" description="LcnD-like barrel-sandwich hybrid" evidence="11">
    <location>
        <begin position="58"/>
        <end position="333"/>
    </location>
</feature>
<dbReference type="InterPro" id="IPR058795">
    <property type="entry name" value="LcnD_C"/>
</dbReference>
<dbReference type="Gene3D" id="2.40.30.170">
    <property type="match status" value="1"/>
</dbReference>
<dbReference type="PANTHER" id="PTHR30386">
    <property type="entry name" value="MEMBRANE FUSION SUBUNIT OF EMRAB-TOLC MULTIDRUG EFFLUX PUMP"/>
    <property type="match status" value="1"/>
</dbReference>
<evidence type="ECO:0000259" key="11">
    <source>
        <dbReference type="Pfam" id="PF25935"/>
    </source>
</evidence>
<comment type="subcellular location">
    <subcellularLocation>
        <location evidence="1">Cell membrane</location>
        <topology evidence="1">Single-pass membrane protein</topology>
    </subcellularLocation>
</comment>
<evidence type="ECO:0000256" key="1">
    <source>
        <dbReference type="ARBA" id="ARBA00004162"/>
    </source>
</evidence>
<evidence type="ECO:0000313" key="14">
    <source>
        <dbReference type="Proteomes" id="UP000238956"/>
    </source>
</evidence>
<dbReference type="OrthoDB" id="2237368at2"/>
<reference evidence="13 14" key="1">
    <citation type="submission" date="2017-12" db="EMBL/GenBank/DDBJ databases">
        <authorList>
            <person name="Hurst M.R.H."/>
        </authorList>
    </citation>
    <scope>NUCLEOTIDE SEQUENCE [LARGE SCALE GENOMIC DNA]</scope>
    <source>
        <strain evidence="13 14">TH11417</strain>
    </source>
</reference>
<sequence>MNPNLFQSAEFYRRRYQNFATLLIYPLLLLVGFLVIFSLIAKKEISVSTVGEITPTSVIASIQSTSDNPLSNHQLKENKVVKKDDLLLSYSETMDESQKTALETQLASAKRQKIGLETLKASLKQGVNFFIDDGVDEFGHLNTYQSFMLKVKELEPKVTPSQPYANQSYPNQIPQQDAEIPSQEPQVPSIPNNQPDITTGIQEQVPQKPSVQSLQTAMSTTSSAKITLLTLTTNRSVKSNASTEDGLILTENASSNSQSQIDILRTEYIQKTDDQLTTINNQIAELEGKLQQADVQVQNNTIKAPQDGIVHLLKSLSKTSIIPKGTEIAQILPDMNQTKKVMITYYVNSNDIATIKRGQTVRLRLDKISSQDIVLLGKVKAIDASSTETKEGNLFKVKAQAKISEADSRILKYGMQGRVTSIIGKKTFFNYYKDKMLNDMR</sequence>
<dbReference type="GeneID" id="98393693"/>
<evidence type="ECO:0000256" key="5">
    <source>
        <dbReference type="ARBA" id="ARBA00022989"/>
    </source>
</evidence>
<feature type="domain" description="LcnD-like long helical bundle" evidence="10">
    <location>
        <begin position="98"/>
        <end position="161"/>
    </location>
</feature>
<evidence type="ECO:0000313" key="13">
    <source>
        <dbReference type="EMBL" id="AUW96915.1"/>
    </source>
</evidence>
<dbReference type="AlphaFoldDB" id="A0A2L0D537"/>
<dbReference type="NCBIfam" id="TIGR01000">
    <property type="entry name" value="bacteriocin_acc"/>
    <property type="match status" value="1"/>
</dbReference>
<gene>
    <name evidence="13" type="ORF">C0J00_07190</name>
</gene>
<organism evidence="13 14">
    <name type="scientific">Streptococcus pluranimalium</name>
    <dbReference type="NCBI Taxonomy" id="82348"/>
    <lineage>
        <taxon>Bacteria</taxon>
        <taxon>Bacillati</taxon>
        <taxon>Bacillota</taxon>
        <taxon>Bacilli</taxon>
        <taxon>Lactobacillales</taxon>
        <taxon>Streptococcaceae</taxon>
        <taxon>Streptococcus</taxon>
    </lineage>
</organism>
<evidence type="ECO:0000256" key="8">
    <source>
        <dbReference type="SAM" id="MobiDB-lite"/>
    </source>
</evidence>
<accession>A0A2L0D537</accession>
<feature type="transmembrane region" description="Helical" evidence="9">
    <location>
        <begin position="20"/>
        <end position="41"/>
    </location>
</feature>
<name>A0A2L0D537_9STRE</name>
<dbReference type="InterPro" id="IPR058786">
    <property type="entry name" value="BSH_LcnD"/>
</dbReference>
<keyword evidence="7" id="KW-0175">Coiled coil</keyword>
<keyword evidence="3" id="KW-0813">Transport</keyword>
<dbReference type="PANTHER" id="PTHR30386:SF26">
    <property type="entry name" value="TRANSPORT PROTEIN COMB"/>
    <property type="match status" value="1"/>
</dbReference>
<evidence type="ECO:0000256" key="3">
    <source>
        <dbReference type="ARBA" id="ARBA00022448"/>
    </source>
</evidence>
<dbReference type="InterPro" id="IPR050739">
    <property type="entry name" value="MFP"/>
</dbReference>
<keyword evidence="13" id="KW-0547">Nucleotide-binding</keyword>
<dbReference type="RefSeq" id="WP_104968237.1">
    <property type="nucleotide sequence ID" value="NZ_CP025536.1"/>
</dbReference>
<dbReference type="InterPro" id="IPR058794">
    <property type="entry name" value="HB_LcnD"/>
</dbReference>
<feature type="coiled-coil region" evidence="7">
    <location>
        <begin position="269"/>
        <end position="303"/>
    </location>
</feature>
<dbReference type="Pfam" id="PF25887">
    <property type="entry name" value="HB_LcnD"/>
    <property type="match status" value="1"/>
</dbReference>
<dbReference type="GO" id="GO:0005524">
    <property type="term" value="F:ATP binding"/>
    <property type="evidence" value="ECO:0007669"/>
    <property type="project" value="UniProtKB-KW"/>
</dbReference>
<dbReference type="EMBL" id="CP025536">
    <property type="protein sequence ID" value="AUW96915.1"/>
    <property type="molecule type" value="Genomic_DNA"/>
</dbReference>
<keyword evidence="4 9" id="KW-0812">Transmembrane</keyword>
<evidence type="ECO:0000259" key="12">
    <source>
        <dbReference type="Pfam" id="PF25940"/>
    </source>
</evidence>
<dbReference type="Pfam" id="PF25940">
    <property type="entry name" value="LcnD_C"/>
    <property type="match status" value="1"/>
</dbReference>
<keyword evidence="5 9" id="KW-1133">Transmembrane helix</keyword>
<evidence type="ECO:0000256" key="4">
    <source>
        <dbReference type="ARBA" id="ARBA00022692"/>
    </source>
</evidence>
<evidence type="ECO:0000259" key="10">
    <source>
        <dbReference type="Pfam" id="PF25887"/>
    </source>
</evidence>
<dbReference type="KEGG" id="splr:C0J00_07190"/>
<evidence type="ECO:0000256" key="7">
    <source>
        <dbReference type="SAM" id="Coils"/>
    </source>
</evidence>
<evidence type="ECO:0000256" key="9">
    <source>
        <dbReference type="SAM" id="Phobius"/>
    </source>
</evidence>
<dbReference type="Proteomes" id="UP000238956">
    <property type="component" value="Chromosome"/>
</dbReference>